<evidence type="ECO:0000313" key="3">
    <source>
        <dbReference type="Proteomes" id="UP000003163"/>
    </source>
</evidence>
<protein>
    <recommendedName>
        <fullName evidence="4">Transmembrane protein</fullName>
    </recommendedName>
</protein>
<keyword evidence="1" id="KW-0812">Transmembrane</keyword>
<dbReference type="Proteomes" id="UP000003163">
    <property type="component" value="Unassembled WGS sequence"/>
</dbReference>
<dbReference type="HOGENOM" id="CLU_2133464_0_0_1"/>
<reference evidence="2 3" key="1">
    <citation type="submission" date="2011-08" db="EMBL/GenBank/DDBJ databases">
        <authorList>
            <person name="Liu Z.J."/>
            <person name="Shi F.L."/>
            <person name="Lu J.Q."/>
            <person name="Li M."/>
            <person name="Wang Z.L."/>
        </authorList>
    </citation>
    <scope>NUCLEOTIDE SEQUENCE [LARGE SCALE GENOMIC DNA]</scope>
    <source>
        <strain evidence="2 3">USNM 41457</strain>
    </source>
</reference>
<comment type="caution">
    <text evidence="2">The sequence shown here is derived from an EMBL/GenBank/DDBJ whole genome shotgun (WGS) entry which is preliminary data.</text>
</comment>
<gene>
    <name evidence="2" type="ORF">EDEG_00590</name>
</gene>
<evidence type="ECO:0008006" key="4">
    <source>
        <dbReference type="Google" id="ProtNLM"/>
    </source>
</evidence>
<keyword evidence="1" id="KW-0472">Membrane</keyword>
<accession>J9DD15</accession>
<reference evidence="3" key="2">
    <citation type="submission" date="2015-07" db="EMBL/GenBank/DDBJ databases">
        <title>Contrasting host-pathogen interactions and genome evolution in two generalist and specialist microsporidian pathogens of mosquitoes.</title>
        <authorList>
            <consortium name="The Broad Institute Genomics Platform"/>
            <consortium name="The Broad Institute Genome Sequencing Center for Infectious Disease"/>
            <person name="Cuomo C.A."/>
            <person name="Sanscrainte N.D."/>
            <person name="Goldberg J.M."/>
            <person name="Heiman D."/>
            <person name="Young S."/>
            <person name="Zeng Q."/>
            <person name="Becnel J.J."/>
            <person name="Birren B.W."/>
        </authorList>
    </citation>
    <scope>NUCLEOTIDE SEQUENCE [LARGE SCALE GENOMIC DNA]</scope>
    <source>
        <strain evidence="3">USNM 41457</strain>
    </source>
</reference>
<keyword evidence="1" id="KW-1133">Transmembrane helix</keyword>
<name>J9DD15_EDHAE</name>
<dbReference type="AlphaFoldDB" id="J9DD15"/>
<sequence length="113" mass="13312">MIKIISLNNKKKLIKISILLSTILIWYLFLTKLLSSISKIYFIAKVQYITKYYSLNYAKNAYKKLNSIHVTQIKQKILYTSCVAFIVLKPYYNYYNNILVNNDISCFVNSPHN</sequence>
<evidence type="ECO:0000256" key="1">
    <source>
        <dbReference type="SAM" id="Phobius"/>
    </source>
</evidence>
<evidence type="ECO:0000313" key="2">
    <source>
        <dbReference type="EMBL" id="EJW05364.1"/>
    </source>
</evidence>
<keyword evidence="3" id="KW-1185">Reference proteome</keyword>
<dbReference type="VEuPathDB" id="MicrosporidiaDB:EDEG_00590"/>
<organism evidence="2 3">
    <name type="scientific">Edhazardia aedis (strain USNM 41457)</name>
    <name type="common">Microsporidian parasite</name>
    <dbReference type="NCBI Taxonomy" id="1003232"/>
    <lineage>
        <taxon>Eukaryota</taxon>
        <taxon>Fungi</taxon>
        <taxon>Fungi incertae sedis</taxon>
        <taxon>Microsporidia</taxon>
        <taxon>Edhazardia</taxon>
    </lineage>
</organism>
<dbReference type="EMBL" id="AFBI03000007">
    <property type="protein sequence ID" value="EJW05364.1"/>
    <property type="molecule type" value="Genomic_DNA"/>
</dbReference>
<feature type="transmembrane region" description="Helical" evidence="1">
    <location>
        <begin position="12"/>
        <end position="30"/>
    </location>
</feature>
<dbReference type="InParanoid" id="J9DD15"/>
<proteinExistence type="predicted"/>